<dbReference type="InterPro" id="IPR057670">
    <property type="entry name" value="SH3_retrovirus"/>
</dbReference>
<name>A0A6L2J4C3_TANCI</name>
<reference evidence="6" key="1">
    <citation type="journal article" date="2019" name="Sci. Rep.">
        <title>Draft genome of Tanacetum cinerariifolium, the natural source of mosquito coil.</title>
        <authorList>
            <person name="Yamashiro T."/>
            <person name="Shiraishi A."/>
            <person name="Satake H."/>
            <person name="Nakayama K."/>
        </authorList>
    </citation>
    <scope>NUCLEOTIDE SEQUENCE</scope>
</reference>
<feature type="coiled-coil region" evidence="3">
    <location>
        <begin position="237"/>
        <end position="264"/>
    </location>
</feature>
<dbReference type="GO" id="GO:0046872">
    <property type="term" value="F:metal ion binding"/>
    <property type="evidence" value="ECO:0007669"/>
    <property type="project" value="UniProtKB-KW"/>
</dbReference>
<organism evidence="6">
    <name type="scientific">Tanacetum cinerariifolium</name>
    <name type="common">Dalmatian daisy</name>
    <name type="synonym">Chrysanthemum cinerariifolium</name>
    <dbReference type="NCBI Taxonomy" id="118510"/>
    <lineage>
        <taxon>Eukaryota</taxon>
        <taxon>Viridiplantae</taxon>
        <taxon>Streptophyta</taxon>
        <taxon>Embryophyta</taxon>
        <taxon>Tracheophyta</taxon>
        <taxon>Spermatophyta</taxon>
        <taxon>Magnoliopsida</taxon>
        <taxon>eudicotyledons</taxon>
        <taxon>Gunneridae</taxon>
        <taxon>Pentapetalae</taxon>
        <taxon>asterids</taxon>
        <taxon>campanulids</taxon>
        <taxon>Asterales</taxon>
        <taxon>Asteraceae</taxon>
        <taxon>Asteroideae</taxon>
        <taxon>Anthemideae</taxon>
        <taxon>Anthemidinae</taxon>
        <taxon>Tanacetum</taxon>
    </lineage>
</organism>
<evidence type="ECO:0000256" key="3">
    <source>
        <dbReference type="SAM" id="Coils"/>
    </source>
</evidence>
<feature type="domain" description="Reverse transcriptase Ty1/copia-type" evidence="4">
    <location>
        <begin position="3"/>
        <end position="71"/>
    </location>
</feature>
<gene>
    <name evidence="6" type="ORF">Tci_003659</name>
</gene>
<dbReference type="EMBL" id="BKCJ010000276">
    <property type="protein sequence ID" value="GEU31681.1"/>
    <property type="molecule type" value="Genomic_DNA"/>
</dbReference>
<dbReference type="Pfam" id="PF07727">
    <property type="entry name" value="RVT_2"/>
    <property type="match status" value="2"/>
</dbReference>
<evidence type="ECO:0000256" key="2">
    <source>
        <dbReference type="ARBA" id="ARBA00022801"/>
    </source>
</evidence>
<protein>
    <submittedName>
        <fullName evidence="6">Retrotransposon protein</fullName>
    </submittedName>
</protein>
<dbReference type="PANTHER" id="PTHR42648:SF19">
    <property type="entry name" value="RNA-DIRECTED DNA POLYMERASE"/>
    <property type="match status" value="1"/>
</dbReference>
<accession>A0A6L2J4C3</accession>
<comment type="caution">
    <text evidence="6">The sequence shown here is derived from an EMBL/GenBank/DDBJ whole genome shotgun (WGS) entry which is preliminary data.</text>
</comment>
<dbReference type="InterPro" id="IPR039537">
    <property type="entry name" value="Retrotran_Ty1/copia-like"/>
</dbReference>
<sequence length="439" mass="50673">MLIESLEGHKAISSKWVFKIKYLPNGTLDWYKERLVIKGFDQKEGVDYKHTFSPVAKATTVRVLIAIANVQGGLFLVALVYADDILLTRNSTQDIKDTKLALESKFTIKDLGLAKYFLGIELCNIESGTYLHQRKSYGQKSGIRSYDQNSGIEACLMVANKSKKESIDEECSTSESKDEEYVMAVRDFKKFFKKRGRFVRQPWNGEKTFQRSRDDKNGENNEYDKLCKMRLKIITMNKRLEVTKNSLEKELKELKDKLSTIGKNKGDDLICIKCQSLRIENEKPKEETPKQTKFENNTQCLNGMLRKTPYELLKGRKPTLGYFRVFGCKCFILNTKNYLTKFGPKSYEGVFLGYSQNSKAYIILNKYTKKMKESLNVTFDETLPPSKTSPLVDDDLYEDEAIRETEKKNLENVVEDETLEIDKIVNIKDSRNHPLENVI</sequence>
<keyword evidence="2" id="KW-0378">Hydrolase</keyword>
<dbReference type="Pfam" id="PF25597">
    <property type="entry name" value="SH3_retrovirus"/>
    <property type="match status" value="1"/>
</dbReference>
<dbReference type="AlphaFoldDB" id="A0A6L2J4C3"/>
<proteinExistence type="predicted"/>
<keyword evidence="1" id="KW-0479">Metal-binding</keyword>
<feature type="domain" description="Reverse transcriptase Ty1/copia-type" evidence="4">
    <location>
        <begin position="76"/>
        <end position="134"/>
    </location>
</feature>
<evidence type="ECO:0000259" key="5">
    <source>
        <dbReference type="Pfam" id="PF25597"/>
    </source>
</evidence>
<evidence type="ECO:0000313" key="6">
    <source>
        <dbReference type="EMBL" id="GEU31681.1"/>
    </source>
</evidence>
<dbReference type="GO" id="GO:0016787">
    <property type="term" value="F:hydrolase activity"/>
    <property type="evidence" value="ECO:0007669"/>
    <property type="project" value="UniProtKB-KW"/>
</dbReference>
<dbReference type="PANTHER" id="PTHR42648">
    <property type="entry name" value="TRANSPOSASE, PUTATIVE-RELATED"/>
    <property type="match status" value="1"/>
</dbReference>
<feature type="domain" description="Retroviral polymerase SH3-like" evidence="5">
    <location>
        <begin position="328"/>
        <end position="388"/>
    </location>
</feature>
<dbReference type="InterPro" id="IPR013103">
    <property type="entry name" value="RVT_2"/>
</dbReference>
<evidence type="ECO:0000259" key="4">
    <source>
        <dbReference type="Pfam" id="PF07727"/>
    </source>
</evidence>
<evidence type="ECO:0000256" key="1">
    <source>
        <dbReference type="ARBA" id="ARBA00022723"/>
    </source>
</evidence>
<keyword evidence="3" id="KW-0175">Coiled coil</keyword>